<evidence type="ECO:0000313" key="2">
    <source>
        <dbReference type="EMBL" id="QEC70380.1"/>
    </source>
</evidence>
<dbReference type="AlphaFoldDB" id="A0A5B8VFY6"/>
<dbReference type="Pfam" id="PF00884">
    <property type="entry name" value="Sulfatase"/>
    <property type="match status" value="2"/>
</dbReference>
<accession>A0A5B8VFY6</accession>
<dbReference type="PANTHER" id="PTHR43751:SF1">
    <property type="entry name" value="SULFATASE ATSG-RELATED"/>
    <property type="match status" value="1"/>
</dbReference>
<dbReference type="SUPFAM" id="SSF53649">
    <property type="entry name" value="Alkaline phosphatase-like"/>
    <property type="match status" value="1"/>
</dbReference>
<feature type="domain" description="Sulfatase N-terminal" evidence="1">
    <location>
        <begin position="114"/>
        <end position="265"/>
    </location>
</feature>
<keyword evidence="3" id="KW-1185">Reference proteome</keyword>
<dbReference type="InterPro" id="IPR000917">
    <property type="entry name" value="Sulfatase_N"/>
</dbReference>
<dbReference type="PANTHER" id="PTHR43751">
    <property type="entry name" value="SULFATASE"/>
    <property type="match status" value="1"/>
</dbReference>
<dbReference type="KEGG" id="agi:FSB73_00290"/>
<evidence type="ECO:0000259" key="1">
    <source>
        <dbReference type="Pfam" id="PF00884"/>
    </source>
</evidence>
<name>A0A5B8VFY6_9BACT</name>
<dbReference type="CDD" id="cd16027">
    <property type="entry name" value="SGSH"/>
    <property type="match status" value="1"/>
</dbReference>
<dbReference type="EMBL" id="CP042434">
    <property type="protein sequence ID" value="QEC70380.1"/>
    <property type="molecule type" value="Genomic_DNA"/>
</dbReference>
<dbReference type="RefSeq" id="WP_146779644.1">
    <property type="nucleotide sequence ID" value="NZ_CP042434.1"/>
</dbReference>
<gene>
    <name evidence="2" type="ORF">FSB73_00290</name>
</gene>
<organism evidence="2 3">
    <name type="scientific">Arachidicoccus ginsenosidivorans</name>
    <dbReference type="NCBI Taxonomy" id="496057"/>
    <lineage>
        <taxon>Bacteria</taxon>
        <taxon>Pseudomonadati</taxon>
        <taxon>Bacteroidota</taxon>
        <taxon>Chitinophagia</taxon>
        <taxon>Chitinophagales</taxon>
        <taxon>Chitinophagaceae</taxon>
        <taxon>Arachidicoccus</taxon>
    </lineage>
</organism>
<dbReference type="InterPro" id="IPR052701">
    <property type="entry name" value="GAG_Ulvan_Degrading_Sulfatases"/>
</dbReference>
<proteinExistence type="predicted"/>
<dbReference type="OrthoDB" id="975025at2"/>
<dbReference type="Proteomes" id="UP000321291">
    <property type="component" value="Chromosome"/>
</dbReference>
<evidence type="ECO:0000313" key="3">
    <source>
        <dbReference type="Proteomes" id="UP000321291"/>
    </source>
</evidence>
<feature type="domain" description="Sulfatase N-terminal" evidence="1">
    <location>
        <begin position="2"/>
        <end position="94"/>
    </location>
</feature>
<reference evidence="2 3" key="1">
    <citation type="journal article" date="2017" name="Int. J. Syst. Evol. Microbiol.">
        <title>Arachidicoccus ginsenosidivorans sp. nov., with ginsenoside-converting activity isolated from ginseng cultivating soil.</title>
        <authorList>
            <person name="Siddiqi M.Z."/>
            <person name="Aslam Z."/>
            <person name="Im W.T."/>
        </authorList>
    </citation>
    <scope>NUCLEOTIDE SEQUENCE [LARGE SCALE GENOMIC DNA]</scope>
    <source>
        <strain evidence="2 3">Gsoil 809</strain>
    </source>
</reference>
<protein>
    <submittedName>
        <fullName evidence="2">Sulfatase</fullName>
    </submittedName>
</protein>
<dbReference type="InterPro" id="IPR017850">
    <property type="entry name" value="Alkaline_phosphatase_core_sf"/>
</dbReference>
<sequence length="443" mass="50113">MIIADDLSKTLPLYGDQTIITPGMNGVAKDGVVFDHAYCTASSCTPSRASILTSKYPHQLQQGGNLHGTLPIKYDNYASILAQNGYRVGLSGKGWAPGDYKPGGYKHNPAGKSYKSFEAFMKDQPADQPFCFWLGSHDPHRPYKASLKEEYGIDSLKVKVPIWLPDNKQVRNDFLDYYAESKRFDRMIEGAIALLKKKGIYDQTLIVITSDNGMPFPRVKANAYDLSTNIPLIIRWGDHFIKGKRLNEFVSLIDLAPTFLSAAGVKVPRAMLGKSLLGLLATGKSEHPRQAIFSERERHAYVRASNVGYPVRAIRTNRYLYINNLRPARWPAGDPANLESNRFYGDIDNGPTKKLLLENKDTPAYQNFRIWSLDKRPSEELYDLKKDPDQLVNLAGKPAWSKVQKELAERLMHWRKNTNDPVTDKVDPFDHYPYYGVPKWGIK</sequence>
<dbReference type="Gene3D" id="3.40.720.10">
    <property type="entry name" value="Alkaline Phosphatase, subunit A"/>
    <property type="match status" value="1"/>
</dbReference>